<dbReference type="OrthoDB" id="10534448at2759"/>
<comment type="caution">
    <text evidence="1">The sequence shown here is derived from an EMBL/GenBank/DDBJ whole genome shotgun (WGS) entry which is preliminary data.</text>
</comment>
<keyword evidence="2" id="KW-1185">Reference proteome</keyword>
<evidence type="ECO:0000313" key="1">
    <source>
        <dbReference type="EMBL" id="KRY38088.1"/>
    </source>
</evidence>
<evidence type="ECO:0000313" key="2">
    <source>
        <dbReference type="Proteomes" id="UP000054776"/>
    </source>
</evidence>
<gene>
    <name evidence="1" type="ORF">T01_6196</name>
</gene>
<dbReference type="Proteomes" id="UP000054776">
    <property type="component" value="Unassembled WGS sequence"/>
</dbReference>
<protein>
    <submittedName>
        <fullName evidence="1">Uncharacterized protein</fullName>
    </submittedName>
</protein>
<reference evidence="1 2" key="1">
    <citation type="submission" date="2015-01" db="EMBL/GenBank/DDBJ databases">
        <title>Evolution of Trichinella species and genotypes.</title>
        <authorList>
            <person name="Korhonen P.K."/>
            <person name="Edoardo P."/>
            <person name="Giuseppe L.R."/>
            <person name="Gasser R.B."/>
        </authorList>
    </citation>
    <scope>NUCLEOTIDE SEQUENCE [LARGE SCALE GENOMIC DNA]</scope>
    <source>
        <strain evidence="1">ISS3</strain>
    </source>
</reference>
<proteinExistence type="predicted"/>
<dbReference type="EMBL" id="JYDH01000028">
    <property type="protein sequence ID" value="KRY38088.1"/>
    <property type="molecule type" value="Genomic_DNA"/>
</dbReference>
<organism evidence="1 2">
    <name type="scientific">Trichinella spiralis</name>
    <name type="common">Trichina worm</name>
    <dbReference type="NCBI Taxonomy" id="6334"/>
    <lineage>
        <taxon>Eukaryota</taxon>
        <taxon>Metazoa</taxon>
        <taxon>Ecdysozoa</taxon>
        <taxon>Nematoda</taxon>
        <taxon>Enoplea</taxon>
        <taxon>Dorylaimia</taxon>
        <taxon>Trichinellida</taxon>
        <taxon>Trichinellidae</taxon>
        <taxon>Trichinella</taxon>
    </lineage>
</organism>
<accession>A0A0V1BMV5</accession>
<dbReference type="AlphaFoldDB" id="A0A0V1BMV5"/>
<dbReference type="InParanoid" id="A0A0V1BMV5"/>
<name>A0A0V1BMV5_TRISP</name>
<sequence length="101" mass="11573">MENVERGNMHMIKIAVEEKCICGGYWKIVSPNQFDLFVWLMRECEALLEPQSNKLIAYANLQWKDSSAASKAQHLQVAVCRWSFVILLAIHSKVLPLTLLL</sequence>